<evidence type="ECO:0000256" key="6">
    <source>
        <dbReference type="ARBA" id="ARBA00023211"/>
    </source>
</evidence>
<keyword evidence="3" id="KW-0479">Metal-binding</keyword>
<feature type="domain" description="Nudix hydrolase" evidence="8">
    <location>
        <begin position="37"/>
        <end position="170"/>
    </location>
</feature>
<evidence type="ECO:0000256" key="7">
    <source>
        <dbReference type="SAM" id="MobiDB-lite"/>
    </source>
</evidence>
<dbReference type="RefSeq" id="WP_103318723.1">
    <property type="nucleotide sequence ID" value="NZ_PPTF01000022.1"/>
</dbReference>
<dbReference type="InterPro" id="IPR045121">
    <property type="entry name" value="CoAse"/>
</dbReference>
<protein>
    <submittedName>
        <fullName evidence="9">CoA pyrophosphatase</fullName>
    </submittedName>
</protein>
<sequence>MWSMEAEEAAGRIAQRLRAYDFTGKAGDLPCRPVREGLRPAAVLIPLVWHADEPTVLFTRRADHLPSHPGQVSFPGGKREADDASAEAAALREAREETGLPESEVRVLGCLPDYVTVTGFVVTPVVGMLQPPLALSPAPDEVAEVFEVPLRNLLDKSAYSRHDYVRDGVAGQYLALEWRRYTIWGATAAMMWMLADALA</sequence>
<dbReference type="AlphaFoldDB" id="A0A2K4MQN4"/>
<dbReference type="EMBL" id="PPTF01000022">
    <property type="protein sequence ID" value="POA99329.1"/>
    <property type="molecule type" value="Genomic_DNA"/>
</dbReference>
<accession>A0A2K4MQN4</accession>
<evidence type="ECO:0000313" key="10">
    <source>
        <dbReference type="Proteomes" id="UP000236416"/>
    </source>
</evidence>
<dbReference type="NCBIfam" id="NF007980">
    <property type="entry name" value="PRK10707.1"/>
    <property type="match status" value="1"/>
</dbReference>
<evidence type="ECO:0000256" key="4">
    <source>
        <dbReference type="ARBA" id="ARBA00022801"/>
    </source>
</evidence>
<dbReference type="SUPFAM" id="SSF55811">
    <property type="entry name" value="Nudix"/>
    <property type="match status" value="1"/>
</dbReference>
<evidence type="ECO:0000313" key="9">
    <source>
        <dbReference type="EMBL" id="POA99329.1"/>
    </source>
</evidence>
<dbReference type="InterPro" id="IPR015797">
    <property type="entry name" value="NUDIX_hydrolase-like_dom_sf"/>
</dbReference>
<dbReference type="PANTHER" id="PTHR12992:SF11">
    <property type="entry name" value="MITOCHONDRIAL COENZYME A DIPHOSPHATASE NUDT8"/>
    <property type="match status" value="1"/>
</dbReference>
<dbReference type="CDD" id="cd03426">
    <property type="entry name" value="NUDIX_CoAse_Nudt7"/>
    <property type="match status" value="1"/>
</dbReference>
<keyword evidence="4" id="KW-0378">Hydrolase</keyword>
<proteinExistence type="predicted"/>
<keyword evidence="5" id="KW-0460">Magnesium</keyword>
<gene>
    <name evidence="9" type="ORF">C2134_07065</name>
</gene>
<evidence type="ECO:0000256" key="5">
    <source>
        <dbReference type="ARBA" id="ARBA00022842"/>
    </source>
</evidence>
<evidence type="ECO:0000259" key="8">
    <source>
        <dbReference type="PROSITE" id="PS51462"/>
    </source>
</evidence>
<evidence type="ECO:0000256" key="2">
    <source>
        <dbReference type="ARBA" id="ARBA00001946"/>
    </source>
</evidence>
<dbReference type="Gene3D" id="3.90.79.10">
    <property type="entry name" value="Nucleoside Triphosphate Pyrophosphohydrolase"/>
    <property type="match status" value="1"/>
</dbReference>
<dbReference type="Proteomes" id="UP000236416">
    <property type="component" value="Unassembled WGS sequence"/>
</dbReference>
<dbReference type="GO" id="GO:0010945">
    <property type="term" value="F:coenzyme A diphosphatase activity"/>
    <property type="evidence" value="ECO:0007669"/>
    <property type="project" value="InterPro"/>
</dbReference>
<dbReference type="Pfam" id="PF00293">
    <property type="entry name" value="NUDIX"/>
    <property type="match status" value="1"/>
</dbReference>
<feature type="region of interest" description="Disordered" evidence="7">
    <location>
        <begin position="68"/>
        <end position="96"/>
    </location>
</feature>
<evidence type="ECO:0000256" key="1">
    <source>
        <dbReference type="ARBA" id="ARBA00001936"/>
    </source>
</evidence>
<comment type="cofactor">
    <cofactor evidence="1">
        <name>Mn(2+)</name>
        <dbReference type="ChEBI" id="CHEBI:29035"/>
    </cofactor>
</comment>
<reference evidence="9 10" key="1">
    <citation type="submission" date="2018-01" db="EMBL/GenBank/DDBJ databases">
        <title>Genomic Sequence of Chromobacterium MWU13-2610 from wild cranberry bogs within the Cape Cod National Seashore.</title>
        <authorList>
            <person name="O'Hara-Hanley K."/>
            <person name="Soby S."/>
            <person name="Harrison A."/>
        </authorList>
    </citation>
    <scope>NUCLEOTIDE SEQUENCE [LARGE SCALE GENOMIC DNA]</scope>
    <source>
        <strain evidence="9 10">MWU13-2610</strain>
    </source>
</reference>
<evidence type="ECO:0000256" key="3">
    <source>
        <dbReference type="ARBA" id="ARBA00022723"/>
    </source>
</evidence>
<dbReference type="InterPro" id="IPR000086">
    <property type="entry name" value="NUDIX_hydrolase_dom"/>
</dbReference>
<organism evidence="9 10">
    <name type="scientific">Chromobacterium sinusclupearum</name>
    <dbReference type="NCBI Taxonomy" id="2077146"/>
    <lineage>
        <taxon>Bacteria</taxon>
        <taxon>Pseudomonadati</taxon>
        <taxon>Pseudomonadota</taxon>
        <taxon>Betaproteobacteria</taxon>
        <taxon>Neisseriales</taxon>
        <taxon>Chromobacteriaceae</taxon>
        <taxon>Chromobacterium</taxon>
    </lineage>
</organism>
<keyword evidence="10" id="KW-1185">Reference proteome</keyword>
<dbReference type="PANTHER" id="PTHR12992">
    <property type="entry name" value="NUDIX HYDROLASE"/>
    <property type="match status" value="1"/>
</dbReference>
<comment type="cofactor">
    <cofactor evidence="2">
        <name>Mg(2+)</name>
        <dbReference type="ChEBI" id="CHEBI:18420"/>
    </cofactor>
</comment>
<dbReference type="PROSITE" id="PS51462">
    <property type="entry name" value="NUDIX"/>
    <property type="match status" value="1"/>
</dbReference>
<name>A0A2K4MQN4_9NEIS</name>
<keyword evidence="6" id="KW-0464">Manganese</keyword>
<comment type="caution">
    <text evidence="9">The sequence shown here is derived from an EMBL/GenBank/DDBJ whole genome shotgun (WGS) entry which is preliminary data.</text>
</comment>
<dbReference type="GO" id="GO:0046872">
    <property type="term" value="F:metal ion binding"/>
    <property type="evidence" value="ECO:0007669"/>
    <property type="project" value="UniProtKB-KW"/>
</dbReference>